<protein>
    <recommendedName>
        <fullName evidence="4">2-dehydropantoate 2-reductase</fullName>
        <ecNumber evidence="4">1.1.1.169</ecNumber>
    </recommendedName>
    <alternativeName>
        <fullName evidence="4">Ketopantoate reductase</fullName>
    </alternativeName>
</protein>
<comment type="catalytic activity">
    <reaction evidence="4">
        <text>(R)-pantoate + NADP(+) = 2-dehydropantoate + NADPH + H(+)</text>
        <dbReference type="Rhea" id="RHEA:16233"/>
        <dbReference type="ChEBI" id="CHEBI:11561"/>
        <dbReference type="ChEBI" id="CHEBI:15378"/>
        <dbReference type="ChEBI" id="CHEBI:15980"/>
        <dbReference type="ChEBI" id="CHEBI:57783"/>
        <dbReference type="ChEBI" id="CHEBI:58349"/>
        <dbReference type="EC" id="1.1.1.169"/>
    </reaction>
</comment>
<accession>A0A9W8QY71</accession>
<dbReference type="InterPro" id="IPR008927">
    <property type="entry name" value="6-PGluconate_DH-like_C_sf"/>
</dbReference>
<evidence type="ECO:0000256" key="1">
    <source>
        <dbReference type="ARBA" id="ARBA00007870"/>
    </source>
</evidence>
<dbReference type="GO" id="GO:0015940">
    <property type="term" value="P:pantothenate biosynthetic process"/>
    <property type="evidence" value="ECO:0007669"/>
    <property type="project" value="InterPro"/>
</dbReference>
<reference evidence="7" key="1">
    <citation type="submission" date="2022-09" db="EMBL/GenBank/DDBJ databases">
        <title>Fusarium specimens isolated from Avocado Roots.</title>
        <authorList>
            <person name="Stajich J."/>
            <person name="Roper C."/>
            <person name="Heimlech-Rivalta G."/>
        </authorList>
    </citation>
    <scope>NUCLEOTIDE SEQUENCE</scope>
    <source>
        <strain evidence="7">A02</strain>
    </source>
</reference>
<dbReference type="Gene3D" id="1.10.1040.10">
    <property type="entry name" value="N-(1-d-carboxylethyl)-l-norvaline Dehydrogenase, domain 2"/>
    <property type="match status" value="1"/>
</dbReference>
<dbReference type="InterPro" id="IPR051402">
    <property type="entry name" value="KPR-Related"/>
</dbReference>
<dbReference type="Gene3D" id="3.40.50.720">
    <property type="entry name" value="NAD(P)-binding Rossmann-like Domain"/>
    <property type="match status" value="1"/>
</dbReference>
<dbReference type="GO" id="GO:0005737">
    <property type="term" value="C:cytoplasm"/>
    <property type="evidence" value="ECO:0007669"/>
    <property type="project" value="TreeGrafter"/>
</dbReference>
<evidence type="ECO:0000256" key="2">
    <source>
        <dbReference type="ARBA" id="ARBA00022857"/>
    </source>
</evidence>
<evidence type="ECO:0000313" key="7">
    <source>
        <dbReference type="EMBL" id="KAJ4180198.1"/>
    </source>
</evidence>
<dbReference type="AlphaFoldDB" id="A0A9W8QY71"/>
<dbReference type="InterPro" id="IPR036291">
    <property type="entry name" value="NAD(P)-bd_dom_sf"/>
</dbReference>
<sequence>MARILLLGVGSIGSVYALIFTRAGAEVVCVCRSNFEAAKTSGLRIESVIFGDQTINPAIVSSVDEAVRLSEQPFDFVVICTKSFPGAQQQTVKSLAPALQDSTTAVVLFQNGISVEIDYQKGYPANPIISGVVYMPTTRTSAVSVKHSDGERLYLGSFPSTASQDHVHRLSSVLRAGGATVHLPEDVQGERWKKIVANGAWNPIGALSRCRDIQFLQAAPLASHVVLEIMREICTVAAACGYAQAANEETIKFQMSRTHARQYPGVEPSMMSDMHGGRPMEVEAILGGILAFARERSVSVPRLETLYVLLAGLNDSLRKNER</sequence>
<dbReference type="NCBIfam" id="TIGR00745">
    <property type="entry name" value="apbA_panE"/>
    <property type="match status" value="1"/>
</dbReference>
<comment type="similarity">
    <text evidence="1 4">Belongs to the ketopantoate reductase family.</text>
</comment>
<evidence type="ECO:0000256" key="4">
    <source>
        <dbReference type="RuleBase" id="RU362068"/>
    </source>
</evidence>
<feature type="domain" description="Ketopantoate reductase C-terminal" evidence="6">
    <location>
        <begin position="186"/>
        <end position="312"/>
    </location>
</feature>
<comment type="function">
    <text evidence="4">Catalyzes the NADPH-dependent reduction of ketopantoate into pantoic acid.</text>
</comment>
<evidence type="ECO:0000259" key="5">
    <source>
        <dbReference type="Pfam" id="PF02558"/>
    </source>
</evidence>
<comment type="caution">
    <text evidence="7">The sequence shown here is derived from an EMBL/GenBank/DDBJ whole genome shotgun (WGS) entry which is preliminary data.</text>
</comment>
<feature type="domain" description="Ketopantoate reductase N-terminal" evidence="5">
    <location>
        <begin position="4"/>
        <end position="159"/>
    </location>
</feature>
<dbReference type="EC" id="1.1.1.169" evidence="4"/>
<proteinExistence type="inferred from homology"/>
<keyword evidence="2 4" id="KW-0521">NADP</keyword>
<dbReference type="InterPro" id="IPR013332">
    <property type="entry name" value="KPR_N"/>
</dbReference>
<gene>
    <name evidence="7" type="ORF">NW755_011886</name>
</gene>
<dbReference type="EMBL" id="JAOQAV010000050">
    <property type="protein sequence ID" value="KAJ4180198.1"/>
    <property type="molecule type" value="Genomic_DNA"/>
</dbReference>
<dbReference type="InterPro" id="IPR013328">
    <property type="entry name" value="6PGD_dom2"/>
</dbReference>
<dbReference type="Proteomes" id="UP001152087">
    <property type="component" value="Unassembled WGS sequence"/>
</dbReference>
<dbReference type="PANTHER" id="PTHR21708:SF30">
    <property type="entry name" value="2-DEHYDROPANTOATE 2-REDUCTASE-RELATED"/>
    <property type="match status" value="1"/>
</dbReference>
<dbReference type="GO" id="GO:0008677">
    <property type="term" value="F:2-dehydropantoate 2-reductase activity"/>
    <property type="evidence" value="ECO:0007669"/>
    <property type="project" value="UniProtKB-EC"/>
</dbReference>
<dbReference type="InterPro" id="IPR013752">
    <property type="entry name" value="KPA_reductase"/>
</dbReference>
<name>A0A9W8QY71_9HYPO</name>
<dbReference type="Pfam" id="PF08546">
    <property type="entry name" value="ApbA_C"/>
    <property type="match status" value="1"/>
</dbReference>
<dbReference type="InterPro" id="IPR003710">
    <property type="entry name" value="ApbA"/>
</dbReference>
<dbReference type="FunFam" id="1.10.1040.10:FF:000017">
    <property type="entry name" value="2-dehydropantoate 2-reductase"/>
    <property type="match status" value="1"/>
</dbReference>
<evidence type="ECO:0000259" key="6">
    <source>
        <dbReference type="Pfam" id="PF08546"/>
    </source>
</evidence>
<keyword evidence="3 4" id="KW-0560">Oxidoreductase</keyword>
<evidence type="ECO:0000256" key="3">
    <source>
        <dbReference type="ARBA" id="ARBA00023002"/>
    </source>
</evidence>
<dbReference type="Pfam" id="PF02558">
    <property type="entry name" value="ApbA"/>
    <property type="match status" value="1"/>
</dbReference>
<keyword evidence="8" id="KW-1185">Reference proteome</keyword>
<dbReference type="SUPFAM" id="SSF51735">
    <property type="entry name" value="NAD(P)-binding Rossmann-fold domains"/>
    <property type="match status" value="1"/>
</dbReference>
<dbReference type="PANTHER" id="PTHR21708">
    <property type="entry name" value="PROBABLE 2-DEHYDROPANTOATE 2-REDUCTASE"/>
    <property type="match status" value="1"/>
</dbReference>
<dbReference type="SUPFAM" id="SSF48179">
    <property type="entry name" value="6-phosphogluconate dehydrogenase C-terminal domain-like"/>
    <property type="match status" value="1"/>
</dbReference>
<organism evidence="7 8">
    <name type="scientific">Fusarium falciforme</name>
    <dbReference type="NCBI Taxonomy" id="195108"/>
    <lineage>
        <taxon>Eukaryota</taxon>
        <taxon>Fungi</taxon>
        <taxon>Dikarya</taxon>
        <taxon>Ascomycota</taxon>
        <taxon>Pezizomycotina</taxon>
        <taxon>Sordariomycetes</taxon>
        <taxon>Hypocreomycetidae</taxon>
        <taxon>Hypocreales</taxon>
        <taxon>Nectriaceae</taxon>
        <taxon>Fusarium</taxon>
        <taxon>Fusarium solani species complex</taxon>
    </lineage>
</organism>
<evidence type="ECO:0000313" key="8">
    <source>
        <dbReference type="Proteomes" id="UP001152087"/>
    </source>
</evidence>